<evidence type="ECO:0000256" key="3">
    <source>
        <dbReference type="ARBA" id="ARBA00012662"/>
    </source>
</evidence>
<dbReference type="eggNOG" id="COG3669">
    <property type="taxonomic scope" value="Bacteria"/>
</dbReference>
<dbReference type="EC" id="3.2.1.51" evidence="3"/>
<dbReference type="InterPro" id="IPR057739">
    <property type="entry name" value="Glyco_hydro_29_N"/>
</dbReference>
<evidence type="ECO:0000313" key="11">
    <source>
        <dbReference type="Proteomes" id="UP000000343"/>
    </source>
</evidence>
<protein>
    <recommendedName>
        <fullName evidence="3">alpha-L-fucosidase</fullName>
        <ecNumber evidence="3">3.2.1.51</ecNumber>
    </recommendedName>
</protein>
<evidence type="ECO:0000256" key="6">
    <source>
        <dbReference type="ARBA" id="ARBA00023295"/>
    </source>
</evidence>
<name>E8WZ82_GRATM</name>
<dbReference type="EMBL" id="CP002480">
    <property type="protein sequence ID" value="ADW67684.1"/>
    <property type="molecule type" value="Genomic_DNA"/>
</dbReference>
<dbReference type="KEGG" id="acm:AciX9_0613"/>
<dbReference type="PROSITE" id="PS51318">
    <property type="entry name" value="TAT"/>
    <property type="match status" value="1"/>
</dbReference>
<dbReference type="InterPro" id="IPR000933">
    <property type="entry name" value="Glyco_hydro_29"/>
</dbReference>
<comment type="similarity">
    <text evidence="2">Belongs to the glycosyl hydrolase 29 family.</text>
</comment>
<dbReference type="Gene3D" id="2.60.40.1180">
    <property type="entry name" value="Golgi alpha-mannosidase II"/>
    <property type="match status" value="1"/>
</dbReference>
<proteinExistence type="inferred from homology"/>
<evidence type="ECO:0000256" key="1">
    <source>
        <dbReference type="ARBA" id="ARBA00004071"/>
    </source>
</evidence>
<evidence type="ECO:0000259" key="9">
    <source>
        <dbReference type="Pfam" id="PF16757"/>
    </source>
</evidence>
<gene>
    <name evidence="10" type="ordered locus">AciX9_0613</name>
</gene>
<feature type="region of interest" description="Disordered" evidence="7">
    <location>
        <begin position="409"/>
        <end position="433"/>
    </location>
</feature>
<keyword evidence="11" id="KW-1185">Reference proteome</keyword>
<reference evidence="11" key="1">
    <citation type="submission" date="2011-01" db="EMBL/GenBank/DDBJ databases">
        <title>Complete sequence of chromosome of Acidobacterium sp. MP5ACTX9.</title>
        <authorList>
            <consortium name="US DOE Joint Genome Institute"/>
            <person name="Lucas S."/>
            <person name="Copeland A."/>
            <person name="Lapidus A."/>
            <person name="Cheng J.-F."/>
            <person name="Goodwin L."/>
            <person name="Pitluck S."/>
            <person name="Teshima H."/>
            <person name="Detter J.C."/>
            <person name="Han C."/>
            <person name="Tapia R."/>
            <person name="Land M."/>
            <person name="Hauser L."/>
            <person name="Kyrpides N."/>
            <person name="Ivanova N."/>
            <person name="Ovchinnikova G."/>
            <person name="Pagani I."/>
            <person name="Rawat S.R."/>
            <person name="Mannisto M."/>
            <person name="Haggblom M.M."/>
            <person name="Woyke T."/>
        </authorList>
    </citation>
    <scope>NUCLEOTIDE SEQUENCE [LARGE SCALE GENOMIC DNA]</scope>
    <source>
        <strain evidence="11">MP5ACTX9</strain>
    </source>
</reference>
<dbReference type="PRINTS" id="PR00741">
    <property type="entry name" value="GLHYDRLASE29"/>
</dbReference>
<evidence type="ECO:0000256" key="2">
    <source>
        <dbReference type="ARBA" id="ARBA00007951"/>
    </source>
</evidence>
<dbReference type="Proteomes" id="UP000000343">
    <property type="component" value="Chromosome"/>
</dbReference>
<dbReference type="InterPro" id="IPR006311">
    <property type="entry name" value="TAT_signal"/>
</dbReference>
<keyword evidence="6 10" id="KW-0326">Glycosidase</keyword>
<dbReference type="GO" id="GO:0005764">
    <property type="term" value="C:lysosome"/>
    <property type="evidence" value="ECO:0007669"/>
    <property type="project" value="TreeGrafter"/>
</dbReference>
<dbReference type="InterPro" id="IPR017853">
    <property type="entry name" value="GH"/>
</dbReference>
<dbReference type="GO" id="GO:0006004">
    <property type="term" value="P:fucose metabolic process"/>
    <property type="evidence" value="ECO:0007669"/>
    <property type="project" value="InterPro"/>
</dbReference>
<comment type="function">
    <text evidence="1">Alpha-L-fucosidase is responsible for hydrolyzing the alpha-1,6-linked fucose joined to the reducing-end N-acetylglucosamine of the carbohydrate moieties of glycoproteins.</text>
</comment>
<dbReference type="InterPro" id="IPR013780">
    <property type="entry name" value="Glyco_hydro_b"/>
</dbReference>
<feature type="domain" description="Glycoside hydrolase family 29 N-terminal" evidence="8">
    <location>
        <begin position="44"/>
        <end position="391"/>
    </location>
</feature>
<dbReference type="Pfam" id="PF01120">
    <property type="entry name" value="Alpha_L_fucos"/>
    <property type="match status" value="1"/>
</dbReference>
<dbReference type="HOGENOM" id="CLU_002934_6_1_0"/>
<dbReference type="PANTHER" id="PTHR10030:SF37">
    <property type="entry name" value="ALPHA-L-FUCOSIDASE-RELATED"/>
    <property type="match status" value="1"/>
</dbReference>
<keyword evidence="5 10" id="KW-0378">Hydrolase</keyword>
<dbReference type="STRING" id="1198114.AciX9_0613"/>
<dbReference type="InterPro" id="IPR031919">
    <property type="entry name" value="Fucosidase_C"/>
</dbReference>
<dbReference type="SUPFAM" id="SSF51445">
    <property type="entry name" value="(Trans)glycosidases"/>
    <property type="match status" value="1"/>
</dbReference>
<accession>E8WZ82</accession>
<evidence type="ECO:0000256" key="4">
    <source>
        <dbReference type="ARBA" id="ARBA00022729"/>
    </source>
</evidence>
<evidence type="ECO:0000259" key="8">
    <source>
        <dbReference type="Pfam" id="PF01120"/>
    </source>
</evidence>
<dbReference type="InterPro" id="IPR016286">
    <property type="entry name" value="FUC_metazoa-typ"/>
</dbReference>
<dbReference type="RefSeq" id="WP_013579012.1">
    <property type="nucleotide sequence ID" value="NC_015064.1"/>
</dbReference>
<evidence type="ECO:0000313" key="10">
    <source>
        <dbReference type="EMBL" id="ADW67684.1"/>
    </source>
</evidence>
<sequence>MPLTRRHFLGQAASAALLASARAQTGAPAGQPGAYAKPKPMIPGPYQPTWESLRDLYRVPTWLNEAKFGIFIHWGLYSIPAHINEWYIKHMYTTDSAWHTQHYGPPDKFGYKDFIPLFKVPNYRPNEWASLFKNSGARYVIPVAEHHDGFAMWDSDLTPWSAGKMGPKRDLIGELAKAVRDQNLIFGLSNHRMEHHDFAYPAPGVPNDQFDPRYAGFYGPPIQGDMNQGNASQAFQEDWLARVQEQIDKYHPQMIYFDNGVNPRDYDDVKLRAAAYYYNRAHEWGQQATLATKDVAYLFGSVQDFEKQQRAPRWIYPAAGWQVDDSIGSTWGYTDGMSIRPAESIIRELVEIASQGGNLLLNISPMGDGSIPEAQQQALLGVGNWLQTHGEAIYGSRPWVHMGEGPTIPTEVPGDWKGGSTAVPGPPLKRPTPIPVTEADLRFTINKGCLYAFGYKWPTTNKAILTLLATGKAKVERVTLLGSATPIPFHQTPEALNVTLPNQTTPGMYALKIEGTFLLGLA</sequence>
<dbReference type="PANTHER" id="PTHR10030">
    <property type="entry name" value="ALPHA-L-FUCOSIDASE"/>
    <property type="match status" value="1"/>
</dbReference>
<dbReference type="AlphaFoldDB" id="E8WZ82"/>
<evidence type="ECO:0000256" key="7">
    <source>
        <dbReference type="SAM" id="MobiDB-lite"/>
    </source>
</evidence>
<dbReference type="SMART" id="SM00812">
    <property type="entry name" value="Alpha_L_fucos"/>
    <property type="match status" value="1"/>
</dbReference>
<dbReference type="GO" id="GO:0016139">
    <property type="term" value="P:glycoside catabolic process"/>
    <property type="evidence" value="ECO:0007669"/>
    <property type="project" value="TreeGrafter"/>
</dbReference>
<feature type="compositionally biased region" description="Pro residues" evidence="7">
    <location>
        <begin position="424"/>
        <end position="433"/>
    </location>
</feature>
<dbReference type="Pfam" id="PF16757">
    <property type="entry name" value="Fucosidase_C"/>
    <property type="match status" value="1"/>
</dbReference>
<dbReference type="PaxDb" id="1198114-AciX9_0613"/>
<dbReference type="GO" id="GO:0004560">
    <property type="term" value="F:alpha-L-fucosidase activity"/>
    <property type="evidence" value="ECO:0007669"/>
    <property type="project" value="UniProtKB-EC"/>
</dbReference>
<dbReference type="Gene3D" id="3.20.20.80">
    <property type="entry name" value="Glycosidases"/>
    <property type="match status" value="1"/>
</dbReference>
<keyword evidence="4" id="KW-0732">Signal</keyword>
<feature type="domain" description="Alpha-L-fucosidase C-terminal" evidence="9">
    <location>
        <begin position="439"/>
        <end position="511"/>
    </location>
</feature>
<organism evidence="11">
    <name type="scientific">Granulicella tundricola (strain ATCC BAA-1859 / DSM 23138 / MP5ACTX9)</name>
    <dbReference type="NCBI Taxonomy" id="1198114"/>
    <lineage>
        <taxon>Bacteria</taxon>
        <taxon>Pseudomonadati</taxon>
        <taxon>Acidobacteriota</taxon>
        <taxon>Terriglobia</taxon>
        <taxon>Terriglobales</taxon>
        <taxon>Acidobacteriaceae</taxon>
        <taxon>Granulicella</taxon>
    </lineage>
</organism>
<dbReference type="OrthoDB" id="107551at2"/>
<evidence type="ECO:0000256" key="5">
    <source>
        <dbReference type="ARBA" id="ARBA00022801"/>
    </source>
</evidence>